<dbReference type="GO" id="GO:0009032">
    <property type="term" value="F:thymidine phosphorylase activity"/>
    <property type="evidence" value="ECO:0007669"/>
    <property type="project" value="UniProtKB-EC"/>
</dbReference>
<dbReference type="InterPro" id="IPR018090">
    <property type="entry name" value="Pyrmidine_PPas_bac/euk"/>
</dbReference>
<dbReference type="InterPro" id="IPR000053">
    <property type="entry name" value="Thymidine/pyrmidine_PPase"/>
</dbReference>
<dbReference type="SUPFAM" id="SSF54680">
    <property type="entry name" value="Pyrimidine nucleoside phosphorylase C-terminal domain"/>
    <property type="match status" value="1"/>
</dbReference>
<gene>
    <name evidence="6" type="ORF">KDA27_11265</name>
</gene>
<sequence length="443" mass="47182">MTRTPNAKSIIAKKRDGGALTKEELEAFVRGAVSGQVPKYQVTAWLMAIYFRGMTPEETAEFTRTMIDTGEFLPRVSEHPIPVDKHSTGGVGDKISFLVAPLVAAAGGIVPMISGRSLGHTGGTLDKLETIPGLRTDLSTSEFMSCVRETGLCISGQSNQMVPADRLFYSLRDAASIVESVPLITASILSKKVAEGAGALVLDVKYGRGAFMPDRDKARLLAQSLTQTSALLGQRVRAYLTDMDRVLGRTAGNAIEIAESVRSLREGPGSTSPDLREITLELGSGMLELSGASPDLTSARRALMEAWETGAGLERFRSMVRWLGGNSEALDDLSLLPTSAHQLDVESPVHGVFAGLAARDVGDWITESGGGRLRTDDEIDPTVGVELLVEVGTEIVQGQPVVRLHLGSSPSDEAALIDRASSWVEVDPDGIGSWIGETIDPEA</sequence>
<dbReference type="NCBIfam" id="NF004490">
    <property type="entry name" value="PRK05820.1"/>
    <property type="match status" value="1"/>
</dbReference>
<dbReference type="NCBIfam" id="TIGR02644">
    <property type="entry name" value="Y_phosphoryl"/>
    <property type="match status" value="1"/>
</dbReference>
<dbReference type="AlphaFoldDB" id="A0A956NCA4"/>
<dbReference type="GO" id="GO:0006213">
    <property type="term" value="P:pyrimidine nucleoside metabolic process"/>
    <property type="evidence" value="ECO:0007669"/>
    <property type="project" value="InterPro"/>
</dbReference>
<dbReference type="Pfam" id="PF02885">
    <property type="entry name" value="Glycos_trans_3N"/>
    <property type="match status" value="1"/>
</dbReference>
<evidence type="ECO:0000256" key="3">
    <source>
        <dbReference type="ARBA" id="ARBA00022676"/>
    </source>
</evidence>
<dbReference type="FunFam" id="3.40.1030.10:FF:000003">
    <property type="entry name" value="Pyrimidine-nucleoside phosphorylase"/>
    <property type="match status" value="1"/>
</dbReference>
<evidence type="ECO:0000256" key="4">
    <source>
        <dbReference type="ARBA" id="ARBA00022679"/>
    </source>
</evidence>
<evidence type="ECO:0000313" key="7">
    <source>
        <dbReference type="Proteomes" id="UP000739538"/>
    </source>
</evidence>
<dbReference type="GO" id="GO:0004645">
    <property type="term" value="F:1,4-alpha-oligoglucan phosphorylase activity"/>
    <property type="evidence" value="ECO:0007669"/>
    <property type="project" value="InterPro"/>
</dbReference>
<comment type="caution">
    <text evidence="6">The sequence shown here is derived from an EMBL/GenBank/DDBJ whole genome shotgun (WGS) entry which is preliminary data.</text>
</comment>
<comment type="subunit">
    <text evidence="2">Homodimer.</text>
</comment>
<feature type="domain" description="Pyrimidine nucleoside phosphorylase C-terminal" evidence="5">
    <location>
        <begin position="352"/>
        <end position="426"/>
    </location>
</feature>
<dbReference type="PIRSF" id="PIRSF000478">
    <property type="entry name" value="TP_PyNP"/>
    <property type="match status" value="1"/>
</dbReference>
<dbReference type="Gene3D" id="3.90.1170.30">
    <property type="entry name" value="Pyrimidine nucleoside phosphorylase-like, C-terminal domain"/>
    <property type="match status" value="1"/>
</dbReference>
<evidence type="ECO:0000256" key="2">
    <source>
        <dbReference type="ARBA" id="ARBA00011738"/>
    </source>
</evidence>
<dbReference type="SUPFAM" id="SSF52418">
    <property type="entry name" value="Nucleoside phosphorylase/phosphoribosyltransferase catalytic domain"/>
    <property type="match status" value="1"/>
</dbReference>
<protein>
    <submittedName>
        <fullName evidence="6">Thymidine phosphorylase</fullName>
        <ecNumber evidence="6">2.4.2.4</ecNumber>
    </submittedName>
</protein>
<dbReference type="Proteomes" id="UP000739538">
    <property type="component" value="Unassembled WGS sequence"/>
</dbReference>
<dbReference type="EMBL" id="JAGQHS010000050">
    <property type="protein sequence ID" value="MCA9756371.1"/>
    <property type="molecule type" value="Genomic_DNA"/>
</dbReference>
<dbReference type="SUPFAM" id="SSF47648">
    <property type="entry name" value="Nucleoside phosphorylase/phosphoribosyltransferase N-terminal domain"/>
    <property type="match status" value="1"/>
</dbReference>
<dbReference type="InterPro" id="IPR036320">
    <property type="entry name" value="Glycosyl_Trfase_fam3_N_dom_sf"/>
</dbReference>
<dbReference type="PANTHER" id="PTHR10515">
    <property type="entry name" value="THYMIDINE PHOSPHORYLASE"/>
    <property type="match status" value="1"/>
</dbReference>
<dbReference type="PANTHER" id="PTHR10515:SF0">
    <property type="entry name" value="THYMIDINE PHOSPHORYLASE"/>
    <property type="match status" value="1"/>
</dbReference>
<dbReference type="SMART" id="SM00941">
    <property type="entry name" value="PYNP_C"/>
    <property type="match status" value="1"/>
</dbReference>
<dbReference type="Gene3D" id="3.40.1030.10">
    <property type="entry name" value="Nucleoside phosphorylase/phosphoribosyltransferase catalytic domain"/>
    <property type="match status" value="1"/>
</dbReference>
<organism evidence="6 7">
    <name type="scientific">Eiseniibacteriota bacterium</name>
    <dbReference type="NCBI Taxonomy" id="2212470"/>
    <lineage>
        <taxon>Bacteria</taxon>
        <taxon>Candidatus Eiseniibacteriota</taxon>
    </lineage>
</organism>
<accession>A0A956NCA4</accession>
<dbReference type="InterPro" id="IPR000312">
    <property type="entry name" value="Glycosyl_Trfase_fam3"/>
</dbReference>
<name>A0A956NCA4_UNCEI</name>
<dbReference type="InterPro" id="IPR013102">
    <property type="entry name" value="PYNP_C"/>
</dbReference>
<evidence type="ECO:0000256" key="1">
    <source>
        <dbReference type="ARBA" id="ARBA00006915"/>
    </source>
</evidence>
<reference evidence="6" key="1">
    <citation type="submission" date="2020-04" db="EMBL/GenBank/DDBJ databases">
        <authorList>
            <person name="Zhang T."/>
        </authorList>
    </citation>
    <scope>NUCLEOTIDE SEQUENCE</scope>
    <source>
        <strain evidence="6">HKST-UBA02</strain>
    </source>
</reference>
<dbReference type="EC" id="2.4.2.4" evidence="6"/>
<dbReference type="Pfam" id="PF00591">
    <property type="entry name" value="Glycos_transf_3"/>
    <property type="match status" value="1"/>
</dbReference>
<keyword evidence="3 6" id="KW-0328">Glycosyltransferase</keyword>
<comment type="similarity">
    <text evidence="1">Belongs to the thymidine/pyrimidine-nucleoside phosphorylase family.</text>
</comment>
<proteinExistence type="inferred from homology"/>
<evidence type="ECO:0000259" key="5">
    <source>
        <dbReference type="SMART" id="SM00941"/>
    </source>
</evidence>
<dbReference type="GO" id="GO:0005829">
    <property type="term" value="C:cytosol"/>
    <property type="evidence" value="ECO:0007669"/>
    <property type="project" value="TreeGrafter"/>
</dbReference>
<dbReference type="InterPro" id="IPR017459">
    <property type="entry name" value="Glycosyl_Trfase_fam3_N_dom"/>
</dbReference>
<dbReference type="Pfam" id="PF07831">
    <property type="entry name" value="PYNP_C"/>
    <property type="match status" value="1"/>
</dbReference>
<reference evidence="6" key="2">
    <citation type="journal article" date="2021" name="Microbiome">
        <title>Successional dynamics and alternative stable states in a saline activated sludge microbial community over 9 years.</title>
        <authorList>
            <person name="Wang Y."/>
            <person name="Ye J."/>
            <person name="Ju F."/>
            <person name="Liu L."/>
            <person name="Boyd J.A."/>
            <person name="Deng Y."/>
            <person name="Parks D.H."/>
            <person name="Jiang X."/>
            <person name="Yin X."/>
            <person name="Woodcroft B.J."/>
            <person name="Tyson G.W."/>
            <person name="Hugenholtz P."/>
            <person name="Polz M.F."/>
            <person name="Zhang T."/>
        </authorList>
    </citation>
    <scope>NUCLEOTIDE SEQUENCE</scope>
    <source>
        <strain evidence="6">HKST-UBA02</strain>
    </source>
</reference>
<dbReference type="InterPro" id="IPR036566">
    <property type="entry name" value="PYNP-like_C_sf"/>
</dbReference>
<evidence type="ECO:0000313" key="6">
    <source>
        <dbReference type="EMBL" id="MCA9756371.1"/>
    </source>
</evidence>
<dbReference type="InterPro" id="IPR035902">
    <property type="entry name" value="Nuc_phospho_transferase"/>
</dbReference>
<keyword evidence="4 6" id="KW-0808">Transferase</keyword>
<dbReference type="GO" id="GO:0006206">
    <property type="term" value="P:pyrimidine nucleobase metabolic process"/>
    <property type="evidence" value="ECO:0007669"/>
    <property type="project" value="InterPro"/>
</dbReference>
<dbReference type="Gene3D" id="1.20.970.10">
    <property type="entry name" value="Transferase, Pyrimidine Nucleoside Phosphorylase, Chain C"/>
    <property type="match status" value="1"/>
</dbReference>